<protein>
    <submittedName>
        <fullName evidence="1">Uncharacterized protein</fullName>
    </submittedName>
</protein>
<dbReference type="Proteomes" id="UP000029096">
    <property type="component" value="Unassembled WGS sequence"/>
</dbReference>
<dbReference type="EMBL" id="JGYP01000001">
    <property type="protein sequence ID" value="KFI46766.1"/>
    <property type="molecule type" value="Genomic_DNA"/>
</dbReference>
<name>A0A086ZJR6_9BIFI</name>
<evidence type="ECO:0000313" key="2">
    <source>
        <dbReference type="Proteomes" id="UP000029096"/>
    </source>
</evidence>
<dbReference type="STRING" id="1437606.BBOH_0238"/>
<proteinExistence type="predicted"/>
<gene>
    <name evidence="1" type="ORF">BBOH_0238</name>
</gene>
<accession>A0A086ZJR6</accession>
<organism evidence="1 2">
    <name type="scientific">Bifidobacterium bohemicum DSM 22767</name>
    <dbReference type="NCBI Taxonomy" id="1437606"/>
    <lineage>
        <taxon>Bacteria</taxon>
        <taxon>Bacillati</taxon>
        <taxon>Actinomycetota</taxon>
        <taxon>Actinomycetes</taxon>
        <taxon>Bifidobacteriales</taxon>
        <taxon>Bifidobacteriaceae</taxon>
        <taxon>Bifidobacterium</taxon>
    </lineage>
</organism>
<keyword evidence="2" id="KW-1185">Reference proteome</keyword>
<reference evidence="1 2" key="1">
    <citation type="submission" date="2014-03" db="EMBL/GenBank/DDBJ databases">
        <title>Genomics of Bifidobacteria.</title>
        <authorList>
            <person name="Ventura M."/>
            <person name="Milani C."/>
            <person name="Lugli G.A."/>
        </authorList>
    </citation>
    <scope>NUCLEOTIDE SEQUENCE [LARGE SCALE GENOMIC DNA]</scope>
    <source>
        <strain evidence="1 2">DSM 22767</strain>
    </source>
</reference>
<evidence type="ECO:0000313" key="1">
    <source>
        <dbReference type="EMBL" id="KFI46766.1"/>
    </source>
</evidence>
<comment type="caution">
    <text evidence="1">The sequence shown here is derived from an EMBL/GenBank/DDBJ whole genome shotgun (WGS) entry which is preliminary data.</text>
</comment>
<dbReference type="AlphaFoldDB" id="A0A086ZJR6"/>
<sequence length="45" mass="4807">MSVAWRDSCVLLTENPASAGFFCRCLGNNHVSGTKAIAARPNALR</sequence>